<evidence type="ECO:0000313" key="1">
    <source>
        <dbReference type="EMBL" id="PPQ70623.1"/>
    </source>
</evidence>
<protein>
    <submittedName>
        <fullName evidence="1">Uncharacterized protein</fullName>
    </submittedName>
</protein>
<accession>A0A409VWK9</accession>
<dbReference type="AlphaFoldDB" id="A0A409VWK9"/>
<keyword evidence="2" id="KW-1185">Reference proteome</keyword>
<dbReference type="Proteomes" id="UP000284706">
    <property type="component" value="Unassembled WGS sequence"/>
</dbReference>
<name>A0A409VWK9_9AGAR</name>
<gene>
    <name evidence="1" type="ORF">CVT26_010051</name>
</gene>
<dbReference type="InParanoid" id="A0A409VWK9"/>
<dbReference type="OrthoDB" id="65590at2759"/>
<sequence>MTGKAQVLVREHVQHATWVIDGNQWVPLKEITYPLATDVIWLDPPLHVWIYRLFSRAIKKAFSESGSFYKDFLNPKTSIIVLAFQRRKKKSRNWNKMLERDSRWQRVTDTAAFLQSLENYRRQE</sequence>
<evidence type="ECO:0000313" key="2">
    <source>
        <dbReference type="Proteomes" id="UP000284706"/>
    </source>
</evidence>
<dbReference type="EMBL" id="NHYE01005534">
    <property type="protein sequence ID" value="PPQ70623.1"/>
    <property type="molecule type" value="Genomic_DNA"/>
</dbReference>
<organism evidence="1 2">
    <name type="scientific">Gymnopilus dilepis</name>
    <dbReference type="NCBI Taxonomy" id="231916"/>
    <lineage>
        <taxon>Eukaryota</taxon>
        <taxon>Fungi</taxon>
        <taxon>Dikarya</taxon>
        <taxon>Basidiomycota</taxon>
        <taxon>Agaricomycotina</taxon>
        <taxon>Agaricomycetes</taxon>
        <taxon>Agaricomycetidae</taxon>
        <taxon>Agaricales</taxon>
        <taxon>Agaricineae</taxon>
        <taxon>Hymenogastraceae</taxon>
        <taxon>Gymnopilus</taxon>
    </lineage>
</organism>
<proteinExistence type="predicted"/>
<comment type="caution">
    <text evidence="1">The sequence shown here is derived from an EMBL/GenBank/DDBJ whole genome shotgun (WGS) entry which is preliminary data.</text>
</comment>
<reference evidence="1 2" key="1">
    <citation type="journal article" date="2018" name="Evol. Lett.">
        <title>Horizontal gene cluster transfer increased hallucinogenic mushroom diversity.</title>
        <authorList>
            <person name="Reynolds H.T."/>
            <person name="Vijayakumar V."/>
            <person name="Gluck-Thaler E."/>
            <person name="Korotkin H.B."/>
            <person name="Matheny P.B."/>
            <person name="Slot J.C."/>
        </authorList>
    </citation>
    <scope>NUCLEOTIDE SEQUENCE [LARGE SCALE GENOMIC DNA]</scope>
    <source>
        <strain evidence="1 2">SRW20</strain>
    </source>
</reference>